<keyword evidence="12" id="KW-1185">Reference proteome</keyword>
<evidence type="ECO:0000259" key="9">
    <source>
        <dbReference type="Pfam" id="PF00465"/>
    </source>
</evidence>
<name>A0A1H0J2J2_9HYPH</name>
<comment type="similarity">
    <text evidence="2">Belongs to the iron-containing alcohol dehydrogenase family.</text>
</comment>
<evidence type="ECO:0000313" key="12">
    <source>
        <dbReference type="Proteomes" id="UP000198704"/>
    </source>
</evidence>
<dbReference type="GO" id="GO:0004022">
    <property type="term" value="F:alcohol dehydrogenase (NAD+) activity"/>
    <property type="evidence" value="ECO:0007669"/>
    <property type="project" value="UniProtKB-EC"/>
</dbReference>
<dbReference type="Gene3D" id="1.20.1090.10">
    <property type="entry name" value="Dehydroquinate synthase-like - alpha domain"/>
    <property type="match status" value="1"/>
</dbReference>
<dbReference type="STRING" id="582672.SAMN05216360_12123"/>
<gene>
    <name evidence="11" type="ORF">SAMN05216360_12123</name>
</gene>
<dbReference type="InterPro" id="IPR001670">
    <property type="entry name" value="ADH_Fe/GldA"/>
</dbReference>
<dbReference type="PROSITE" id="PS00913">
    <property type="entry name" value="ADH_IRON_1"/>
    <property type="match status" value="1"/>
</dbReference>
<keyword evidence="4" id="KW-0520">NAD</keyword>
<keyword evidence="3" id="KW-0560">Oxidoreductase</keyword>
<dbReference type="InterPro" id="IPR039697">
    <property type="entry name" value="Alcohol_dehydrogenase_Fe"/>
</dbReference>
<evidence type="ECO:0000256" key="5">
    <source>
        <dbReference type="ARBA" id="ARBA00049164"/>
    </source>
</evidence>
<organism evidence="11 12">
    <name type="scientific">Methylobacterium phyllostachyos</name>
    <dbReference type="NCBI Taxonomy" id="582672"/>
    <lineage>
        <taxon>Bacteria</taxon>
        <taxon>Pseudomonadati</taxon>
        <taxon>Pseudomonadota</taxon>
        <taxon>Alphaproteobacteria</taxon>
        <taxon>Hyphomicrobiales</taxon>
        <taxon>Methylobacteriaceae</taxon>
        <taxon>Methylobacterium</taxon>
    </lineage>
</organism>
<dbReference type="SUPFAM" id="SSF56796">
    <property type="entry name" value="Dehydroquinate synthase-like"/>
    <property type="match status" value="1"/>
</dbReference>
<dbReference type="InterPro" id="IPR056798">
    <property type="entry name" value="ADH_Fe_C"/>
</dbReference>
<protein>
    <recommendedName>
        <fullName evidence="7">Alcohol dehydrogenase 2</fullName>
    </recommendedName>
    <alternativeName>
        <fullName evidence="8">Alcohol dehydrogenase II</fullName>
    </alternativeName>
</protein>
<comment type="catalytic activity">
    <reaction evidence="6">
        <text>a primary alcohol + NAD(+) = an aldehyde + NADH + H(+)</text>
        <dbReference type="Rhea" id="RHEA:10736"/>
        <dbReference type="ChEBI" id="CHEBI:15378"/>
        <dbReference type="ChEBI" id="CHEBI:15734"/>
        <dbReference type="ChEBI" id="CHEBI:17478"/>
        <dbReference type="ChEBI" id="CHEBI:57540"/>
        <dbReference type="ChEBI" id="CHEBI:57945"/>
        <dbReference type="EC" id="1.1.1.1"/>
    </reaction>
</comment>
<evidence type="ECO:0000256" key="3">
    <source>
        <dbReference type="ARBA" id="ARBA00023002"/>
    </source>
</evidence>
<reference evidence="12" key="1">
    <citation type="submission" date="2016-10" db="EMBL/GenBank/DDBJ databases">
        <authorList>
            <person name="Varghese N."/>
            <person name="Submissions S."/>
        </authorList>
    </citation>
    <scope>NUCLEOTIDE SEQUENCE [LARGE SCALE GENOMIC DNA]</scope>
    <source>
        <strain evidence="12">BL47</strain>
    </source>
</reference>
<feature type="domain" description="Alcohol dehydrogenase iron-type/glycerol dehydrogenase GldA" evidence="9">
    <location>
        <begin position="8"/>
        <end position="175"/>
    </location>
</feature>
<dbReference type="FunFam" id="1.20.1090.10:FF:000001">
    <property type="entry name" value="Aldehyde-alcohol dehydrogenase"/>
    <property type="match status" value="1"/>
</dbReference>
<accession>A0A1H0J2J2</accession>
<evidence type="ECO:0000256" key="1">
    <source>
        <dbReference type="ARBA" id="ARBA00001962"/>
    </source>
</evidence>
<dbReference type="AlphaFoldDB" id="A0A1H0J2J2"/>
<dbReference type="PANTHER" id="PTHR11496">
    <property type="entry name" value="ALCOHOL DEHYDROGENASE"/>
    <property type="match status" value="1"/>
</dbReference>
<comment type="cofactor">
    <cofactor evidence="1">
        <name>Fe cation</name>
        <dbReference type="ChEBI" id="CHEBI:24875"/>
    </cofactor>
</comment>
<comment type="catalytic activity">
    <reaction evidence="5">
        <text>a secondary alcohol + NAD(+) = a ketone + NADH + H(+)</text>
        <dbReference type="Rhea" id="RHEA:10740"/>
        <dbReference type="ChEBI" id="CHEBI:15378"/>
        <dbReference type="ChEBI" id="CHEBI:17087"/>
        <dbReference type="ChEBI" id="CHEBI:35681"/>
        <dbReference type="ChEBI" id="CHEBI:57540"/>
        <dbReference type="ChEBI" id="CHEBI:57945"/>
        <dbReference type="EC" id="1.1.1.1"/>
    </reaction>
</comment>
<feature type="domain" description="Fe-containing alcohol dehydrogenase-like C-terminal" evidence="10">
    <location>
        <begin position="187"/>
        <end position="384"/>
    </location>
</feature>
<dbReference type="EMBL" id="FNHS01000021">
    <property type="protein sequence ID" value="SDO37964.1"/>
    <property type="molecule type" value="Genomic_DNA"/>
</dbReference>
<evidence type="ECO:0000259" key="10">
    <source>
        <dbReference type="Pfam" id="PF25137"/>
    </source>
</evidence>
<sequence length="387" mass="40310">MVASIALPRLMRVGAGASRLLPEVLGQLGLSRPFVVTDPYLAGSGRVEALTERLNGAGTRATVFADTVPDPTVASVEAALAALKAGDFDCVVGFGGGSPMDTAKAVAVLARHGGHMRDYKAPRQQDEPGLPIVAIPTTAGTGSEATRFTIVTDETSDEKMLCIGLAYLPVAALVDYELTLTKPKRLTADTGIDALTHAIEAYVSRKSNLFSDGLALQAMKLIAPNLRRVWTDPGDRAAREAMMLGATQAGIAFSNASVALVHGMSRPIGAHFHVAHGLSNAMLLPAVTSFSVPAAIDRYAACARAIGVAKPEADDRSAAAALVAELEALNDDLDVPGPKEYGIDPARWEALLPTMAAQALASGSPANNPVEPSADEIVALYRRVWAG</sequence>
<dbReference type="Pfam" id="PF25137">
    <property type="entry name" value="ADH_Fe_C"/>
    <property type="match status" value="1"/>
</dbReference>
<dbReference type="PANTHER" id="PTHR11496:SF102">
    <property type="entry name" value="ALCOHOL DEHYDROGENASE 4"/>
    <property type="match status" value="1"/>
</dbReference>
<dbReference type="OrthoDB" id="9815791at2"/>
<evidence type="ECO:0000256" key="7">
    <source>
        <dbReference type="ARBA" id="ARBA00074848"/>
    </source>
</evidence>
<evidence type="ECO:0000256" key="4">
    <source>
        <dbReference type="ARBA" id="ARBA00023027"/>
    </source>
</evidence>
<evidence type="ECO:0000256" key="6">
    <source>
        <dbReference type="ARBA" id="ARBA00049243"/>
    </source>
</evidence>
<dbReference type="Proteomes" id="UP000198704">
    <property type="component" value="Unassembled WGS sequence"/>
</dbReference>
<evidence type="ECO:0000256" key="2">
    <source>
        <dbReference type="ARBA" id="ARBA00007358"/>
    </source>
</evidence>
<evidence type="ECO:0000256" key="8">
    <source>
        <dbReference type="ARBA" id="ARBA00076680"/>
    </source>
</evidence>
<dbReference type="InterPro" id="IPR018211">
    <property type="entry name" value="ADH_Fe_CS"/>
</dbReference>
<proteinExistence type="inferred from homology"/>
<evidence type="ECO:0000313" key="11">
    <source>
        <dbReference type="EMBL" id="SDO37964.1"/>
    </source>
</evidence>
<dbReference type="Pfam" id="PF00465">
    <property type="entry name" value="Fe-ADH"/>
    <property type="match status" value="1"/>
</dbReference>
<dbReference type="RefSeq" id="WP_091721485.1">
    <property type="nucleotide sequence ID" value="NZ_FNHS01000021.1"/>
</dbReference>
<dbReference type="GO" id="GO:0046872">
    <property type="term" value="F:metal ion binding"/>
    <property type="evidence" value="ECO:0007669"/>
    <property type="project" value="InterPro"/>
</dbReference>
<dbReference type="CDD" id="cd08194">
    <property type="entry name" value="Fe-ADH-like"/>
    <property type="match status" value="1"/>
</dbReference>
<dbReference type="Gene3D" id="3.40.50.1970">
    <property type="match status" value="1"/>
</dbReference>
<dbReference type="FunFam" id="3.40.50.1970:FF:000003">
    <property type="entry name" value="Alcohol dehydrogenase, iron-containing"/>
    <property type="match status" value="1"/>
</dbReference>